<feature type="domain" description="HTH myb-type" evidence="9">
    <location>
        <begin position="120"/>
        <end position="171"/>
    </location>
</feature>
<keyword evidence="3" id="KW-0238">DNA-binding</keyword>
<feature type="domain" description="SANT" evidence="8">
    <location>
        <begin position="119"/>
        <end position="172"/>
    </location>
</feature>
<dbReference type="GO" id="GO:0000981">
    <property type="term" value="F:DNA-binding transcription factor activity, RNA polymerase II-specific"/>
    <property type="evidence" value="ECO:0007669"/>
    <property type="project" value="TreeGrafter"/>
</dbReference>
<feature type="domain" description="Myb-like" evidence="7">
    <location>
        <begin position="116"/>
        <end position="167"/>
    </location>
</feature>
<feature type="domain" description="HTH myb-type" evidence="9">
    <location>
        <begin position="435"/>
        <end position="486"/>
    </location>
</feature>
<feature type="compositionally biased region" description="Basic and acidic residues" evidence="6">
    <location>
        <begin position="17"/>
        <end position="27"/>
    </location>
</feature>
<keyword evidence="2" id="KW-0805">Transcription regulation</keyword>
<evidence type="ECO:0000256" key="5">
    <source>
        <dbReference type="ARBA" id="ARBA00023242"/>
    </source>
</evidence>
<dbReference type="GO" id="GO:0000978">
    <property type="term" value="F:RNA polymerase II cis-regulatory region sequence-specific DNA binding"/>
    <property type="evidence" value="ECO:0007669"/>
    <property type="project" value="TreeGrafter"/>
</dbReference>
<dbReference type="InterPro" id="IPR050560">
    <property type="entry name" value="MYB_TF"/>
</dbReference>
<dbReference type="InterPro" id="IPR001005">
    <property type="entry name" value="SANT/Myb"/>
</dbReference>
<evidence type="ECO:0000256" key="4">
    <source>
        <dbReference type="ARBA" id="ARBA00023163"/>
    </source>
</evidence>
<feature type="domain" description="HTH myb-type" evidence="9">
    <location>
        <begin position="72"/>
        <end position="119"/>
    </location>
</feature>
<feature type="compositionally biased region" description="Low complexity" evidence="6">
    <location>
        <begin position="204"/>
        <end position="225"/>
    </location>
</feature>
<evidence type="ECO:0000259" key="9">
    <source>
        <dbReference type="PROSITE" id="PS51294"/>
    </source>
</evidence>
<dbReference type="InterPro" id="IPR017930">
    <property type="entry name" value="Myb_dom"/>
</dbReference>
<dbReference type="GO" id="GO:0005634">
    <property type="term" value="C:nucleus"/>
    <property type="evidence" value="ECO:0007669"/>
    <property type="project" value="TreeGrafter"/>
</dbReference>
<name>A0A7S2WID5_9STRA</name>
<gene>
    <name evidence="10" type="ORF">QSP1433_LOCUS9997</name>
</gene>
<dbReference type="NCBIfam" id="TIGR01557">
    <property type="entry name" value="myb_SHAQKYF"/>
    <property type="match status" value="1"/>
</dbReference>
<organism evidence="10">
    <name type="scientific">Mucochytrium quahogii</name>
    <dbReference type="NCBI Taxonomy" id="96639"/>
    <lineage>
        <taxon>Eukaryota</taxon>
        <taxon>Sar</taxon>
        <taxon>Stramenopiles</taxon>
        <taxon>Bigyra</taxon>
        <taxon>Labyrinthulomycetes</taxon>
        <taxon>Thraustochytrida</taxon>
        <taxon>Thraustochytriidae</taxon>
        <taxon>Mucochytrium</taxon>
    </lineage>
</organism>
<evidence type="ECO:0000256" key="2">
    <source>
        <dbReference type="ARBA" id="ARBA00023015"/>
    </source>
</evidence>
<feature type="domain" description="Myb-like" evidence="7">
    <location>
        <begin position="64"/>
        <end position="115"/>
    </location>
</feature>
<dbReference type="PANTHER" id="PTHR45614">
    <property type="entry name" value="MYB PROTEIN-RELATED"/>
    <property type="match status" value="1"/>
</dbReference>
<evidence type="ECO:0000256" key="1">
    <source>
        <dbReference type="ARBA" id="ARBA00022737"/>
    </source>
</evidence>
<dbReference type="SMART" id="SM00717">
    <property type="entry name" value="SANT"/>
    <property type="match status" value="3"/>
</dbReference>
<feature type="compositionally biased region" description="Basic and acidic residues" evidence="6">
    <location>
        <begin position="170"/>
        <end position="183"/>
    </location>
</feature>
<evidence type="ECO:0000259" key="8">
    <source>
        <dbReference type="PROSITE" id="PS51293"/>
    </source>
</evidence>
<dbReference type="InterPro" id="IPR009057">
    <property type="entry name" value="Homeodomain-like_sf"/>
</dbReference>
<feature type="domain" description="Myb-like" evidence="7">
    <location>
        <begin position="437"/>
        <end position="482"/>
    </location>
</feature>
<keyword evidence="4" id="KW-0804">Transcription</keyword>
<dbReference type="AlphaFoldDB" id="A0A7S2WID5"/>
<evidence type="ECO:0000256" key="6">
    <source>
        <dbReference type="SAM" id="MobiDB-lite"/>
    </source>
</evidence>
<dbReference type="InterPro" id="IPR017884">
    <property type="entry name" value="SANT_dom"/>
</dbReference>
<dbReference type="PROSITE" id="PS50090">
    <property type="entry name" value="MYB_LIKE"/>
    <property type="match status" value="3"/>
</dbReference>
<dbReference type="Pfam" id="PF00249">
    <property type="entry name" value="Myb_DNA-binding"/>
    <property type="match status" value="3"/>
</dbReference>
<feature type="region of interest" description="Disordered" evidence="6">
    <location>
        <begin position="1"/>
        <end position="59"/>
    </location>
</feature>
<dbReference type="SUPFAM" id="SSF46689">
    <property type="entry name" value="Homeodomain-like"/>
    <property type="match status" value="2"/>
</dbReference>
<dbReference type="EMBL" id="HBHK01015942">
    <property type="protein sequence ID" value="CAD9688762.1"/>
    <property type="molecule type" value="Transcribed_RNA"/>
</dbReference>
<protein>
    <submittedName>
        <fullName evidence="10">Uncharacterized protein</fullName>
    </submittedName>
</protein>
<dbReference type="PROSITE" id="PS51293">
    <property type="entry name" value="SANT"/>
    <property type="match status" value="2"/>
</dbReference>
<proteinExistence type="predicted"/>
<dbReference type="InterPro" id="IPR006447">
    <property type="entry name" value="Myb_dom_plants"/>
</dbReference>
<dbReference type="Gene3D" id="1.10.10.60">
    <property type="entry name" value="Homeodomain-like"/>
    <property type="match status" value="3"/>
</dbReference>
<feature type="region of interest" description="Disordered" evidence="6">
    <location>
        <begin position="170"/>
        <end position="225"/>
    </location>
</feature>
<evidence type="ECO:0000259" key="7">
    <source>
        <dbReference type="PROSITE" id="PS50090"/>
    </source>
</evidence>
<feature type="compositionally biased region" description="Polar residues" evidence="6">
    <location>
        <begin position="28"/>
        <end position="42"/>
    </location>
</feature>
<reference evidence="10" key="1">
    <citation type="submission" date="2021-01" db="EMBL/GenBank/DDBJ databases">
        <authorList>
            <person name="Corre E."/>
            <person name="Pelletier E."/>
            <person name="Niang G."/>
            <person name="Scheremetjew M."/>
            <person name="Finn R."/>
            <person name="Kale V."/>
            <person name="Holt S."/>
            <person name="Cochrane G."/>
            <person name="Meng A."/>
            <person name="Brown T."/>
            <person name="Cohen L."/>
        </authorList>
    </citation>
    <scope>NUCLEOTIDE SEQUENCE</scope>
    <source>
        <strain evidence="10">NY070348D</strain>
    </source>
</reference>
<feature type="compositionally biased region" description="Polar residues" evidence="6">
    <location>
        <begin position="185"/>
        <end position="198"/>
    </location>
</feature>
<dbReference type="CDD" id="cd00167">
    <property type="entry name" value="SANT"/>
    <property type="match status" value="3"/>
</dbReference>
<dbReference type="FunFam" id="1.10.10.60:FF:000010">
    <property type="entry name" value="Transcriptional activator Myb isoform A"/>
    <property type="match status" value="1"/>
</dbReference>
<keyword evidence="5" id="KW-0539">Nucleus</keyword>
<accession>A0A7S2WID5</accession>
<evidence type="ECO:0000256" key="3">
    <source>
        <dbReference type="ARBA" id="ARBA00023125"/>
    </source>
</evidence>
<evidence type="ECO:0000313" key="10">
    <source>
        <dbReference type="EMBL" id="CAD9688762.1"/>
    </source>
</evidence>
<feature type="domain" description="SANT" evidence="8">
    <location>
        <begin position="434"/>
        <end position="486"/>
    </location>
</feature>
<keyword evidence="1" id="KW-0677">Repeat</keyword>
<dbReference type="PROSITE" id="PS51294">
    <property type="entry name" value="HTH_MYB"/>
    <property type="match status" value="3"/>
</dbReference>
<sequence length="503" mass="56837">MSGGSSMENPQIGKKRQREEIENEASKKQSTISENVGQQPVSLSPEPASEQGVEGQLVQEDRKEIRFSKQIWTAEEDQRLIEAVQLHGDRAWSRVARCLPNRIGKQCRDRWCNHLCPHIVKVNWTSDEDQKLVEAHKKFGNQWALIARECLPGRTDLSVKNRYYSNLRKNDRQRQGLSVKDETPPQGQEKSDSTTVSPPASPAQQPQKQQQPSQQQQQPAQPQQRELQLLRQYQLLQQCQQQQEELMLQLERNKQLESMLTMETARLSSEKQNETAKETSAEMPGMFQQQQPGGGFSYPTMAPHGHQQYMNSPAGIINFSQLMGQNNFLPMQQGMANTGNSSPGTVTPPLAGNPSGENSGVKLQRHILASLVNNSLQQMLSQREHDFQQTGLAGMIGSEQNKLQGGYNQDISTNMLPLSYPNGRPISGAIPGTENTGRWTEQEHERFLDGLKRHGTKHWTAIANVVKTRTVVQVRTHAQKYFKKLEQEGKLTKHQEEQLADSQ</sequence>